<dbReference type="EMBL" id="PKMF04000058">
    <property type="protein sequence ID" value="KAK7854118.1"/>
    <property type="molecule type" value="Genomic_DNA"/>
</dbReference>
<dbReference type="EC" id="3.1.2.-" evidence="6"/>
<keyword evidence="5" id="KW-0809">Transit peptide</keyword>
<comment type="subcellular location">
    <subcellularLocation>
        <location evidence="1 6">Plastid</location>
        <location evidence="1 6">Chloroplast</location>
    </subcellularLocation>
</comment>
<comment type="similarity">
    <text evidence="2 6">Belongs to the acyl-ACP thioesterase family.</text>
</comment>
<evidence type="ECO:0000256" key="1">
    <source>
        <dbReference type="ARBA" id="ARBA00004229"/>
    </source>
</evidence>
<keyword evidence="6" id="KW-0275">Fatty acid biosynthesis</keyword>
<dbReference type="PANTHER" id="PTHR31727">
    <property type="entry name" value="OLEOYL-ACYL CARRIER PROTEIN THIOESTERASE 1, CHLOROPLASTIC"/>
    <property type="match status" value="1"/>
</dbReference>
<evidence type="ECO:0000256" key="5">
    <source>
        <dbReference type="ARBA" id="ARBA00022946"/>
    </source>
</evidence>
<comment type="function">
    <text evidence="6">Plays an essential role in chain termination during de novo fatty acid synthesis.</text>
</comment>
<evidence type="ECO:0000256" key="3">
    <source>
        <dbReference type="ARBA" id="ARBA00022528"/>
    </source>
</evidence>
<proteinExistence type="inferred from homology"/>
<dbReference type="Gene3D" id="3.10.129.10">
    <property type="entry name" value="Hotdog Thioesterase"/>
    <property type="match status" value="1"/>
</dbReference>
<evidence type="ECO:0000256" key="2">
    <source>
        <dbReference type="ARBA" id="ARBA00006500"/>
    </source>
</evidence>
<feature type="domain" description="Acyl-ACP thioesterase N-terminal hotdog" evidence="7">
    <location>
        <begin position="78"/>
        <end position="148"/>
    </location>
</feature>
<dbReference type="InterPro" id="IPR045023">
    <property type="entry name" value="FATA/B"/>
</dbReference>
<protein>
    <recommendedName>
        <fullName evidence="6">Acyl-[acyl-carrier-protein] hydrolase</fullName>
        <ecNumber evidence="6">3.1.2.-</ecNumber>
    </recommendedName>
</protein>
<keyword evidence="6" id="KW-0443">Lipid metabolism</keyword>
<reference evidence="8 9" key="1">
    <citation type="journal article" date="2018" name="Sci. Data">
        <title>The draft genome sequence of cork oak.</title>
        <authorList>
            <person name="Ramos A.M."/>
            <person name="Usie A."/>
            <person name="Barbosa P."/>
            <person name="Barros P.M."/>
            <person name="Capote T."/>
            <person name="Chaves I."/>
            <person name="Simoes F."/>
            <person name="Abreu I."/>
            <person name="Carrasquinho I."/>
            <person name="Faro C."/>
            <person name="Guimaraes J.B."/>
            <person name="Mendonca D."/>
            <person name="Nobrega F."/>
            <person name="Rodrigues L."/>
            <person name="Saibo N.J.M."/>
            <person name="Varela M.C."/>
            <person name="Egas C."/>
            <person name="Matos J."/>
            <person name="Miguel C.M."/>
            <person name="Oliveira M.M."/>
            <person name="Ricardo C.P."/>
            <person name="Goncalves S."/>
        </authorList>
    </citation>
    <scope>NUCLEOTIDE SEQUENCE [LARGE SCALE GENOMIC DNA]</scope>
    <source>
        <strain evidence="9">cv. HL8</strain>
    </source>
</reference>
<dbReference type="GO" id="GO:0016297">
    <property type="term" value="F:fatty acyl-[ACP] hydrolase activity"/>
    <property type="evidence" value="ECO:0007669"/>
    <property type="project" value="InterPro"/>
</dbReference>
<organism evidence="8 9">
    <name type="scientific">Quercus suber</name>
    <name type="common">Cork oak</name>
    <dbReference type="NCBI Taxonomy" id="58331"/>
    <lineage>
        <taxon>Eukaryota</taxon>
        <taxon>Viridiplantae</taxon>
        <taxon>Streptophyta</taxon>
        <taxon>Embryophyta</taxon>
        <taxon>Tracheophyta</taxon>
        <taxon>Spermatophyta</taxon>
        <taxon>Magnoliopsida</taxon>
        <taxon>eudicotyledons</taxon>
        <taxon>Gunneridae</taxon>
        <taxon>Pentapetalae</taxon>
        <taxon>rosids</taxon>
        <taxon>fabids</taxon>
        <taxon>Fagales</taxon>
        <taxon>Fagaceae</taxon>
        <taxon>Quercus</taxon>
    </lineage>
</organism>
<evidence type="ECO:0000256" key="4">
    <source>
        <dbReference type="ARBA" id="ARBA00022640"/>
    </source>
</evidence>
<keyword evidence="6" id="KW-0444">Lipid biosynthesis</keyword>
<dbReference type="GO" id="GO:0000036">
    <property type="term" value="F:acyl carrier activity"/>
    <property type="evidence" value="ECO:0007669"/>
    <property type="project" value="TreeGrafter"/>
</dbReference>
<evidence type="ECO:0000259" key="7">
    <source>
        <dbReference type="Pfam" id="PF01643"/>
    </source>
</evidence>
<keyword evidence="9" id="KW-1185">Reference proteome</keyword>
<keyword evidence="6" id="KW-0276">Fatty acid metabolism</keyword>
<evidence type="ECO:0000313" key="9">
    <source>
        <dbReference type="Proteomes" id="UP000237347"/>
    </source>
</evidence>
<dbReference type="SUPFAM" id="SSF54637">
    <property type="entry name" value="Thioesterase/thiol ester dehydrase-isomerase"/>
    <property type="match status" value="1"/>
</dbReference>
<dbReference type="Proteomes" id="UP000237347">
    <property type="component" value="Unassembled WGS sequence"/>
</dbReference>
<dbReference type="InterPro" id="IPR029069">
    <property type="entry name" value="HotDog_dom_sf"/>
</dbReference>
<name>A0AAW0LQX6_QUESU</name>
<dbReference type="GO" id="GO:0009507">
    <property type="term" value="C:chloroplast"/>
    <property type="evidence" value="ECO:0007669"/>
    <property type="project" value="UniProtKB-SubCell"/>
</dbReference>
<accession>A0AAW0LQX6</accession>
<keyword evidence="6" id="KW-0378">Hydrolase</keyword>
<evidence type="ECO:0000313" key="8">
    <source>
        <dbReference type="EMBL" id="KAK7854118.1"/>
    </source>
</evidence>
<sequence>MKENHHEGGIGEWRAALQLESNREKILAFAIANHFILLYNVNMIDTAAEEKLKQLHSKPRQLDLIMDTLGGRLLHGRLVFQQHFLIRSNELDPDGKVSIVAVVNLLQESALNHLRSVGLLADGFGSTPEMHRRDLIWVAYRLQIEVEHKESIFRKEVGAEIKPYVMNCDPLINQDKKKLLHCDFDTADTSKQVLSKVSKG</sequence>
<comment type="caution">
    <text evidence="8">The sequence shown here is derived from an EMBL/GenBank/DDBJ whole genome shotgun (WGS) entry which is preliminary data.</text>
</comment>
<dbReference type="InterPro" id="IPR002864">
    <property type="entry name" value="Acyl-ACP_thioesterase_NHD"/>
</dbReference>
<keyword evidence="4 6" id="KW-0934">Plastid</keyword>
<evidence type="ECO:0000256" key="6">
    <source>
        <dbReference type="RuleBase" id="RU363096"/>
    </source>
</evidence>
<dbReference type="AlphaFoldDB" id="A0AAW0LQX6"/>
<gene>
    <name evidence="8" type="primary">FATB_0</name>
    <name evidence="8" type="ORF">CFP56_033414</name>
</gene>
<keyword evidence="3 6" id="KW-0150">Chloroplast</keyword>
<dbReference type="PANTHER" id="PTHR31727:SF2">
    <property type="entry name" value="PALMITOYL-ACYL CARRIER PROTEIN THIOESTERASE, CHLOROPLASTIC"/>
    <property type="match status" value="1"/>
</dbReference>
<dbReference type="Pfam" id="PF01643">
    <property type="entry name" value="Acyl-ACP_TE"/>
    <property type="match status" value="1"/>
</dbReference>